<proteinExistence type="predicted"/>
<dbReference type="RefSeq" id="WP_073480122.1">
    <property type="nucleotide sequence ID" value="NZ_FQVN01000001.1"/>
</dbReference>
<dbReference type="SUPFAM" id="SSF55874">
    <property type="entry name" value="ATPase domain of HSP90 chaperone/DNA topoisomerase II/histidine kinase"/>
    <property type="match status" value="1"/>
</dbReference>
<evidence type="ECO:0000313" key="2">
    <source>
        <dbReference type="Proteomes" id="UP000184501"/>
    </source>
</evidence>
<name>A0A1M4WG21_STRHI</name>
<dbReference type="AlphaFoldDB" id="A0A1M4WG21"/>
<dbReference type="Proteomes" id="UP000184501">
    <property type="component" value="Unassembled WGS sequence"/>
</dbReference>
<evidence type="ECO:0000313" key="1">
    <source>
        <dbReference type="EMBL" id="SHE80198.1"/>
    </source>
</evidence>
<dbReference type="NCBIfam" id="NF047352">
    <property type="entry name" value="P_loop_sacsin"/>
    <property type="match status" value="1"/>
</dbReference>
<dbReference type="EMBL" id="FQVN01000001">
    <property type="protein sequence ID" value="SHE80198.1"/>
    <property type="molecule type" value="Genomic_DNA"/>
</dbReference>
<gene>
    <name evidence="1" type="ORF">SAMN05444320_1011125</name>
</gene>
<keyword evidence="2" id="KW-1185">Reference proteome</keyword>
<organism evidence="1 2">
    <name type="scientific">Streptoalloteichus hindustanus</name>
    <dbReference type="NCBI Taxonomy" id="2017"/>
    <lineage>
        <taxon>Bacteria</taxon>
        <taxon>Bacillati</taxon>
        <taxon>Actinomycetota</taxon>
        <taxon>Actinomycetes</taxon>
        <taxon>Pseudonocardiales</taxon>
        <taxon>Pseudonocardiaceae</taxon>
        <taxon>Streptoalloteichus</taxon>
    </lineage>
</organism>
<accession>A0A1M4WG21</accession>
<reference evidence="1 2" key="1">
    <citation type="submission" date="2016-11" db="EMBL/GenBank/DDBJ databases">
        <authorList>
            <person name="Jaros S."/>
            <person name="Januszkiewicz K."/>
            <person name="Wedrychowicz H."/>
        </authorList>
    </citation>
    <scope>NUCLEOTIDE SEQUENCE [LARGE SCALE GENOMIC DNA]</scope>
    <source>
        <strain evidence="1 2">DSM 44523</strain>
    </source>
</reference>
<dbReference type="InterPro" id="IPR036890">
    <property type="entry name" value="HATPase_C_sf"/>
</dbReference>
<protein>
    <recommendedName>
        <fullName evidence="3">Molecular chaperone Hsp90</fullName>
    </recommendedName>
</protein>
<sequence>MTADPFGTAVLRRAVLDAWRGSPTRFREDANAEEDLHFGGYRDRLLVELAQNAADAAAHAGVPGRVRLAVVDGELRVANTGAPLDAAGVAALASLRASAKRESGTVGRFGVGFAAVLAATDAPRIVSTTGGVAFSAERTRAEVADVPELADALAERGGGVPVLRLVWPVEPGEPAPPEGFATEVRLPLRPDVDVPALLAECAEQAADLLLALPSLARIEIGDRAWWRAGELADGRVTVHGDGAATRWLVRRRHGRLAEPALSGLATEARERPEWTVCWAVPTGGDEAPTPLAEDVLHAPTPTDERLSLPARLLATLPVEPSRRRLLPGPATDAVLAAAAAAYPDLVLALPAEQRTSVVPLPDFPLSEVDGVLRERVLAELRRTEWLPSADGGPPLAPSAARVLDAPLDDLAAVLAEVVPGLVAAEFSAPRHARPLTALGVARLTAGEVAAALTGLDREPEWWARVYAALQPWVEADPSAREELGGLPVPLVDGRVVTGPRDVLLPETDRAALDVLAGQLDADGPDAGVPDLGGLRIAHPAAAHPLLERLGARRAGPAELLEALREPVERSVDDAEAGADVTPLAETVLLLADRAGVRPGELPWLAALALPDVDGDPCRADELVLPGSALLGVLAEDAPLRELAGDVARRWPESLLTAIGVLDRFPLLVDDTPAGPEHDLADEEEWWASRPTPPERLVAVRDLDLVAEDAWPAALRLLAADPDARRALREPGYTTWWLARHARLAGRPLRHWRLPDADELTGLYDVVPPEAAGGLDPALLAAAGVRARLAVRDVEDAEDLVARLGDPERPVAPGVALRVHTALATAVADHVLDPAEIDPPERVRALTGAAVPAADALVLDVPWALGVLDPGRVVAGGHAESLAELLDLPLAGDEVAGEVRVAGRELDWADLDGVPEACGLTGHALPEDPLVVHERLVVRVAGRAGADAGADVAVPWWVDDDGVLHAVEDPTGLSRALAWALGRWADRHLLAALLADPHGPSPTTYLG</sequence>
<evidence type="ECO:0008006" key="3">
    <source>
        <dbReference type="Google" id="ProtNLM"/>
    </source>
</evidence>
<dbReference type="STRING" id="2017.SAMN05444320_1011125"/>
<dbReference type="OrthoDB" id="3201966at2"/>